<dbReference type="AlphaFoldDB" id="A0A8H9FRI7"/>
<organism evidence="2 3">
    <name type="scientific">Knoellia flava</name>
    <dbReference type="NCBI Taxonomy" id="913969"/>
    <lineage>
        <taxon>Bacteria</taxon>
        <taxon>Bacillati</taxon>
        <taxon>Actinomycetota</taxon>
        <taxon>Actinomycetes</taxon>
        <taxon>Micrococcales</taxon>
        <taxon>Intrasporangiaceae</taxon>
        <taxon>Knoellia</taxon>
    </lineage>
</organism>
<evidence type="ECO:0000313" key="2">
    <source>
        <dbReference type="EMBL" id="GGB67070.1"/>
    </source>
</evidence>
<dbReference type="InterPro" id="IPR053146">
    <property type="entry name" value="QDO-like"/>
</dbReference>
<dbReference type="Pfam" id="PF07883">
    <property type="entry name" value="Cupin_2"/>
    <property type="match status" value="1"/>
</dbReference>
<dbReference type="Gene3D" id="2.60.120.10">
    <property type="entry name" value="Jelly Rolls"/>
    <property type="match status" value="1"/>
</dbReference>
<dbReference type="InterPro" id="IPR011051">
    <property type="entry name" value="RmlC_Cupin_sf"/>
</dbReference>
<evidence type="ECO:0000313" key="3">
    <source>
        <dbReference type="Proteomes" id="UP000628079"/>
    </source>
</evidence>
<accession>A0A8H9FRI7</accession>
<dbReference type="Proteomes" id="UP000628079">
    <property type="component" value="Unassembled WGS sequence"/>
</dbReference>
<proteinExistence type="predicted"/>
<dbReference type="PANTHER" id="PTHR36440:SF1">
    <property type="entry name" value="PUTATIVE (AFU_ORTHOLOGUE AFUA_8G07350)-RELATED"/>
    <property type="match status" value="1"/>
</dbReference>
<dbReference type="InterPro" id="IPR014710">
    <property type="entry name" value="RmlC-like_jellyroll"/>
</dbReference>
<evidence type="ECO:0000259" key="1">
    <source>
        <dbReference type="Pfam" id="PF07883"/>
    </source>
</evidence>
<dbReference type="SUPFAM" id="SSF51182">
    <property type="entry name" value="RmlC-like cupins"/>
    <property type="match status" value="1"/>
</dbReference>
<name>A0A8H9FRI7_9MICO</name>
<dbReference type="CDD" id="cd02208">
    <property type="entry name" value="cupin_RmlC-like"/>
    <property type="match status" value="1"/>
</dbReference>
<sequence>MTEPADAHRTIRLGPRQTLTVLSSTPDALELECVWQPGTPPPTHWHPTQHEHFDVLEGELTVVLDGDQRVLAAGDALDIPPRTAHRMWNAGSDPCRASWTVRPAERTEELFRTMARRPGPLAKLGVLWRFRNELRLGSPRR</sequence>
<comment type="caution">
    <text evidence="2">The sequence shown here is derived from an EMBL/GenBank/DDBJ whole genome shotgun (WGS) entry which is preliminary data.</text>
</comment>
<feature type="domain" description="Cupin type-2" evidence="1">
    <location>
        <begin position="33"/>
        <end position="99"/>
    </location>
</feature>
<dbReference type="InterPro" id="IPR013096">
    <property type="entry name" value="Cupin_2"/>
</dbReference>
<dbReference type="RefSeq" id="WP_052117388.1">
    <property type="nucleotide sequence ID" value="NZ_BMEA01000001.1"/>
</dbReference>
<reference evidence="2" key="1">
    <citation type="journal article" date="2014" name="Int. J. Syst. Evol. Microbiol.">
        <title>Complete genome sequence of Corynebacterium casei LMG S-19264T (=DSM 44701T), isolated from a smear-ripened cheese.</title>
        <authorList>
            <consortium name="US DOE Joint Genome Institute (JGI-PGF)"/>
            <person name="Walter F."/>
            <person name="Albersmeier A."/>
            <person name="Kalinowski J."/>
            <person name="Ruckert C."/>
        </authorList>
    </citation>
    <scope>NUCLEOTIDE SEQUENCE</scope>
    <source>
        <strain evidence="2">CGMCC 1.10749</strain>
    </source>
</reference>
<dbReference type="EMBL" id="BMEA01000001">
    <property type="protein sequence ID" value="GGB67070.1"/>
    <property type="molecule type" value="Genomic_DNA"/>
</dbReference>
<dbReference type="PANTHER" id="PTHR36440">
    <property type="entry name" value="PUTATIVE (AFU_ORTHOLOGUE AFUA_8G07350)-RELATED"/>
    <property type="match status" value="1"/>
</dbReference>
<protein>
    <recommendedName>
        <fullName evidence="1">Cupin type-2 domain-containing protein</fullName>
    </recommendedName>
</protein>
<gene>
    <name evidence="2" type="ORF">GCM10011314_02820</name>
</gene>
<reference evidence="2" key="2">
    <citation type="submission" date="2020-09" db="EMBL/GenBank/DDBJ databases">
        <authorList>
            <person name="Sun Q."/>
            <person name="Zhou Y."/>
        </authorList>
    </citation>
    <scope>NUCLEOTIDE SEQUENCE</scope>
    <source>
        <strain evidence="2">CGMCC 1.10749</strain>
    </source>
</reference>